<feature type="region of interest" description="Disordered" evidence="1">
    <location>
        <begin position="1"/>
        <end position="38"/>
    </location>
</feature>
<evidence type="ECO:0000256" key="1">
    <source>
        <dbReference type="SAM" id="MobiDB-lite"/>
    </source>
</evidence>
<dbReference type="VEuPathDB" id="FungiDB:LEMA_uP019860.1"/>
<evidence type="ECO:0000313" key="3">
    <source>
        <dbReference type="Proteomes" id="UP000002668"/>
    </source>
</evidence>
<dbReference type="AlphaFoldDB" id="E5AB15"/>
<dbReference type="InParanoid" id="E5AB15"/>
<reference evidence="3" key="1">
    <citation type="journal article" date="2011" name="Nat. Commun.">
        <title>Effector diversification within compartments of the Leptosphaeria maculans genome affected by Repeat-Induced Point mutations.</title>
        <authorList>
            <person name="Rouxel T."/>
            <person name="Grandaubert J."/>
            <person name="Hane J.K."/>
            <person name="Hoede C."/>
            <person name="van de Wouw A.P."/>
            <person name="Couloux A."/>
            <person name="Dominguez V."/>
            <person name="Anthouard V."/>
            <person name="Bally P."/>
            <person name="Bourras S."/>
            <person name="Cozijnsen A.J."/>
            <person name="Ciuffetti L.M."/>
            <person name="Degrave A."/>
            <person name="Dilmaghani A."/>
            <person name="Duret L."/>
            <person name="Fudal I."/>
            <person name="Goodwin S.B."/>
            <person name="Gout L."/>
            <person name="Glaser N."/>
            <person name="Linglin J."/>
            <person name="Kema G.H.J."/>
            <person name="Lapalu N."/>
            <person name="Lawrence C.B."/>
            <person name="May K."/>
            <person name="Meyer M."/>
            <person name="Ollivier B."/>
            <person name="Poulain J."/>
            <person name="Schoch C.L."/>
            <person name="Simon A."/>
            <person name="Spatafora J.W."/>
            <person name="Stachowiak A."/>
            <person name="Turgeon B.G."/>
            <person name="Tyler B.M."/>
            <person name="Vincent D."/>
            <person name="Weissenbach J."/>
            <person name="Amselem J."/>
            <person name="Quesneville H."/>
            <person name="Oliver R.P."/>
            <person name="Wincker P."/>
            <person name="Balesdent M.-H."/>
            <person name="Howlett B.J."/>
        </authorList>
    </citation>
    <scope>NUCLEOTIDE SEQUENCE [LARGE SCALE GENOMIC DNA]</scope>
    <source>
        <strain evidence="3">JN3 / isolate v23.1.3 / race Av1-4-5-6-7-8</strain>
    </source>
</reference>
<keyword evidence="3" id="KW-1185">Reference proteome</keyword>
<dbReference type="EMBL" id="FP929138">
    <property type="protein sequence ID" value="CBY00856.1"/>
    <property type="molecule type" value="Genomic_DNA"/>
</dbReference>
<dbReference type="HOGENOM" id="CLU_2886253_0_0_1"/>
<gene>
    <name evidence="2" type="ORF">LEMA_uP019860.1</name>
</gene>
<name>E5AB15_LEPMJ</name>
<accession>E5AB15</accession>
<proteinExistence type="predicted"/>
<evidence type="ECO:0000313" key="2">
    <source>
        <dbReference type="EMBL" id="CBY00856.1"/>
    </source>
</evidence>
<protein>
    <submittedName>
        <fullName evidence="2">Predicted protein</fullName>
    </submittedName>
</protein>
<dbReference type="Proteomes" id="UP000002668">
    <property type="component" value="Genome"/>
</dbReference>
<organism evidence="3">
    <name type="scientific">Leptosphaeria maculans (strain JN3 / isolate v23.1.3 / race Av1-4-5-6-7-8)</name>
    <name type="common">Blackleg fungus</name>
    <name type="synonym">Phoma lingam</name>
    <dbReference type="NCBI Taxonomy" id="985895"/>
    <lineage>
        <taxon>Eukaryota</taxon>
        <taxon>Fungi</taxon>
        <taxon>Dikarya</taxon>
        <taxon>Ascomycota</taxon>
        <taxon>Pezizomycotina</taxon>
        <taxon>Dothideomycetes</taxon>
        <taxon>Pleosporomycetidae</taxon>
        <taxon>Pleosporales</taxon>
        <taxon>Pleosporineae</taxon>
        <taxon>Leptosphaeriaceae</taxon>
        <taxon>Plenodomus</taxon>
        <taxon>Plenodomus lingam/Leptosphaeria maculans species complex</taxon>
    </lineage>
</organism>
<sequence length="63" mass="6499">MAGTQASTIIPADRHKARDQPSPCASTKSTPGACDPLELPSTACIGQKNLDASRRPHSPCSPA</sequence>